<protein>
    <submittedName>
        <fullName evidence="2">Os07g0201800 protein</fullName>
    </submittedName>
</protein>
<keyword evidence="1" id="KW-0472">Membrane</keyword>
<reference evidence="2 3" key="1">
    <citation type="journal article" date="2005" name="Nature">
        <title>The map-based sequence of the rice genome.</title>
        <authorList>
            <consortium name="International rice genome sequencing project (IRGSP)"/>
            <person name="Matsumoto T."/>
            <person name="Wu J."/>
            <person name="Kanamori H."/>
            <person name="Katayose Y."/>
            <person name="Fujisawa M."/>
            <person name="Namiki N."/>
            <person name="Mizuno H."/>
            <person name="Yamamoto K."/>
            <person name="Antonio B.A."/>
            <person name="Baba T."/>
            <person name="Sakata K."/>
            <person name="Nagamura Y."/>
            <person name="Aoki H."/>
            <person name="Arikawa K."/>
            <person name="Arita K."/>
            <person name="Bito T."/>
            <person name="Chiden Y."/>
            <person name="Fujitsuka N."/>
            <person name="Fukunaka R."/>
            <person name="Hamada M."/>
            <person name="Harada C."/>
            <person name="Hayashi A."/>
            <person name="Hijishita S."/>
            <person name="Honda M."/>
            <person name="Hosokawa S."/>
            <person name="Ichikawa Y."/>
            <person name="Idonuma A."/>
            <person name="Iijima M."/>
            <person name="Ikeda M."/>
            <person name="Ikeno M."/>
            <person name="Ito K."/>
            <person name="Ito S."/>
            <person name="Ito T."/>
            <person name="Ito Y."/>
            <person name="Ito Y."/>
            <person name="Iwabuchi A."/>
            <person name="Kamiya K."/>
            <person name="Karasawa W."/>
            <person name="Kurita K."/>
            <person name="Katagiri S."/>
            <person name="Kikuta A."/>
            <person name="Kobayashi H."/>
            <person name="Kobayashi N."/>
            <person name="Machita K."/>
            <person name="Maehara T."/>
            <person name="Masukawa M."/>
            <person name="Mizubayashi T."/>
            <person name="Mukai Y."/>
            <person name="Nagasaki H."/>
            <person name="Nagata Y."/>
            <person name="Naito S."/>
            <person name="Nakashima M."/>
            <person name="Nakama Y."/>
            <person name="Nakamichi Y."/>
            <person name="Nakamura M."/>
            <person name="Meguro A."/>
            <person name="Negishi M."/>
            <person name="Ohta I."/>
            <person name="Ohta T."/>
            <person name="Okamoto M."/>
            <person name="Ono N."/>
            <person name="Saji S."/>
            <person name="Sakaguchi M."/>
            <person name="Sakai K."/>
            <person name="Shibata M."/>
            <person name="Shimokawa T."/>
            <person name="Song J."/>
            <person name="Takazaki Y."/>
            <person name="Terasawa K."/>
            <person name="Tsugane M."/>
            <person name="Tsuji K."/>
            <person name="Ueda S."/>
            <person name="Waki K."/>
            <person name="Yamagata H."/>
            <person name="Yamamoto M."/>
            <person name="Yamamoto S."/>
            <person name="Yamane H."/>
            <person name="Yoshiki S."/>
            <person name="Yoshihara R."/>
            <person name="Yukawa K."/>
            <person name="Zhong H."/>
            <person name="Yano M."/>
            <person name="Yuan Q."/>
            <person name="Ouyang S."/>
            <person name="Liu J."/>
            <person name="Jones K.M."/>
            <person name="Gansberger K."/>
            <person name="Moffat K."/>
            <person name="Hill J."/>
            <person name="Bera J."/>
            <person name="Fadrosh D."/>
            <person name="Jin S."/>
            <person name="Johri S."/>
            <person name="Kim M."/>
            <person name="Overton L."/>
            <person name="Reardon M."/>
            <person name="Tsitrin T."/>
            <person name="Vuong H."/>
            <person name="Weaver B."/>
            <person name="Ciecko A."/>
            <person name="Tallon L."/>
            <person name="Jackson J."/>
            <person name="Pai G."/>
            <person name="Aken S.V."/>
            <person name="Utterback T."/>
            <person name="Reidmuller S."/>
            <person name="Feldblyum T."/>
            <person name="Hsiao J."/>
            <person name="Zismann V."/>
            <person name="Iobst S."/>
            <person name="de Vazeille A.R."/>
            <person name="Buell C.R."/>
            <person name="Ying K."/>
            <person name="Li Y."/>
            <person name="Lu T."/>
            <person name="Huang Y."/>
            <person name="Zhao Q."/>
            <person name="Feng Q."/>
            <person name="Zhang L."/>
            <person name="Zhu J."/>
            <person name="Weng Q."/>
            <person name="Mu J."/>
            <person name="Lu Y."/>
            <person name="Fan D."/>
            <person name="Liu Y."/>
            <person name="Guan J."/>
            <person name="Zhang Y."/>
            <person name="Yu S."/>
            <person name="Liu X."/>
            <person name="Zhang Y."/>
            <person name="Hong G."/>
            <person name="Han B."/>
            <person name="Choisne N."/>
            <person name="Demange N."/>
            <person name="Orjeda G."/>
            <person name="Samain S."/>
            <person name="Cattolico L."/>
            <person name="Pelletier E."/>
            <person name="Couloux A."/>
            <person name="Segurens B."/>
            <person name="Wincker P."/>
            <person name="D'Hont A."/>
            <person name="Scarpelli C."/>
            <person name="Weissenbach J."/>
            <person name="Salanoubat M."/>
            <person name="Quetier F."/>
            <person name="Yu Y."/>
            <person name="Kim H.R."/>
            <person name="Rambo T."/>
            <person name="Currie J."/>
            <person name="Collura K."/>
            <person name="Luo M."/>
            <person name="Yang T."/>
            <person name="Ammiraju J.S.S."/>
            <person name="Engler F."/>
            <person name="Soderlund C."/>
            <person name="Wing R.A."/>
            <person name="Palmer L.E."/>
            <person name="de la Bastide M."/>
            <person name="Spiegel L."/>
            <person name="Nascimento L."/>
            <person name="Zutavern T."/>
            <person name="O'Shaughnessy A."/>
            <person name="Dike S."/>
            <person name="Dedhia N."/>
            <person name="Preston R."/>
            <person name="Balija V."/>
            <person name="McCombie W.R."/>
            <person name="Chow T."/>
            <person name="Chen H."/>
            <person name="Chung M."/>
            <person name="Chen C."/>
            <person name="Shaw J."/>
            <person name="Wu H."/>
            <person name="Hsiao K."/>
            <person name="Chao Y."/>
            <person name="Chu M."/>
            <person name="Cheng C."/>
            <person name="Hour A."/>
            <person name="Lee P."/>
            <person name="Lin S."/>
            <person name="Lin Y."/>
            <person name="Liou J."/>
            <person name="Liu S."/>
            <person name="Hsing Y."/>
            <person name="Raghuvanshi S."/>
            <person name="Mohanty A."/>
            <person name="Bharti A.K."/>
            <person name="Gaur A."/>
            <person name="Gupta V."/>
            <person name="Kumar D."/>
            <person name="Ravi V."/>
            <person name="Vij S."/>
            <person name="Kapur A."/>
            <person name="Khurana P."/>
            <person name="Khurana P."/>
            <person name="Khurana J.P."/>
            <person name="Tyagi A.K."/>
            <person name="Gaikwad K."/>
            <person name="Singh A."/>
            <person name="Dalal V."/>
            <person name="Srivastava S."/>
            <person name="Dixit A."/>
            <person name="Pal A.K."/>
            <person name="Ghazi I.A."/>
            <person name="Yadav M."/>
            <person name="Pandit A."/>
            <person name="Bhargava A."/>
            <person name="Sureshbabu K."/>
            <person name="Batra K."/>
            <person name="Sharma T.R."/>
            <person name="Mohapatra T."/>
            <person name="Singh N.K."/>
            <person name="Messing J."/>
            <person name="Nelson A.B."/>
            <person name="Fuks G."/>
            <person name="Kavchok S."/>
            <person name="Keizer G."/>
            <person name="Linton E."/>
            <person name="Llaca V."/>
            <person name="Song R."/>
            <person name="Tanyolac B."/>
            <person name="Young S."/>
            <person name="Ho-Il K."/>
            <person name="Hahn J.H."/>
            <person name="Sangsakoo G."/>
            <person name="Vanavichit A."/>
            <person name="de Mattos Luiz.A.T."/>
            <person name="Zimmer P.D."/>
            <person name="Malone G."/>
            <person name="Dellagostin O."/>
            <person name="de Oliveira A.C."/>
            <person name="Bevan M."/>
            <person name="Bancroft I."/>
            <person name="Minx P."/>
            <person name="Cordum H."/>
            <person name="Wilson R."/>
            <person name="Cheng Z."/>
            <person name="Jin W."/>
            <person name="Jiang J."/>
            <person name="Leong S.A."/>
            <person name="Iwama H."/>
            <person name="Gojobori T."/>
            <person name="Itoh T."/>
            <person name="Niimura Y."/>
            <person name="Fujii Y."/>
            <person name="Habara T."/>
            <person name="Sakai H."/>
            <person name="Sato Y."/>
            <person name="Wilson G."/>
            <person name="Kumar K."/>
            <person name="McCouch S."/>
            <person name="Juretic N."/>
            <person name="Hoen D."/>
            <person name="Wright S."/>
            <person name="Bruskiewich R."/>
            <person name="Bureau T."/>
            <person name="Miyao A."/>
            <person name="Hirochika H."/>
            <person name="Nishikawa T."/>
            <person name="Kadowaki K."/>
            <person name="Sugiura M."/>
            <person name="Burr B."/>
            <person name="Sasaki T."/>
        </authorList>
    </citation>
    <scope>NUCLEOTIDE SEQUENCE [LARGE SCALE GENOMIC DNA]</scope>
    <source>
        <strain evidence="3">cv. Nipponbare</strain>
    </source>
</reference>
<feature type="non-terminal residue" evidence="2">
    <location>
        <position position="134"/>
    </location>
</feature>
<proteinExistence type="predicted"/>
<keyword evidence="1" id="KW-1133">Transmembrane helix</keyword>
<dbReference type="AlphaFoldDB" id="C7J5A4"/>
<name>C7J5A4_ORYSJ</name>
<evidence type="ECO:0000313" key="2">
    <source>
        <dbReference type="EMBL" id="BAH93824.1"/>
    </source>
</evidence>
<dbReference type="Proteomes" id="UP000000763">
    <property type="component" value="Chromosome 7"/>
</dbReference>
<evidence type="ECO:0000256" key="1">
    <source>
        <dbReference type="SAM" id="Phobius"/>
    </source>
</evidence>
<gene>
    <name evidence="2" type="ordered locus">Os07g0201800</name>
</gene>
<dbReference type="KEGG" id="dosa:Os07g0201800"/>
<evidence type="ECO:0000313" key="3">
    <source>
        <dbReference type="Proteomes" id="UP000000763"/>
    </source>
</evidence>
<feature type="transmembrane region" description="Helical" evidence="1">
    <location>
        <begin position="25"/>
        <end position="50"/>
    </location>
</feature>
<accession>C7J5A4</accession>
<organism evidence="2 3">
    <name type="scientific">Oryza sativa subsp. japonica</name>
    <name type="common">Rice</name>
    <dbReference type="NCBI Taxonomy" id="39947"/>
    <lineage>
        <taxon>Eukaryota</taxon>
        <taxon>Viridiplantae</taxon>
        <taxon>Streptophyta</taxon>
        <taxon>Embryophyta</taxon>
        <taxon>Tracheophyta</taxon>
        <taxon>Spermatophyta</taxon>
        <taxon>Magnoliopsida</taxon>
        <taxon>Liliopsida</taxon>
        <taxon>Poales</taxon>
        <taxon>Poaceae</taxon>
        <taxon>BOP clade</taxon>
        <taxon>Oryzoideae</taxon>
        <taxon>Oryzeae</taxon>
        <taxon>Oryzinae</taxon>
        <taxon>Oryza</taxon>
        <taxon>Oryza sativa</taxon>
    </lineage>
</organism>
<reference evidence="3" key="2">
    <citation type="journal article" date="2008" name="Nucleic Acids Res.">
        <title>The rice annotation project database (RAP-DB): 2008 update.</title>
        <authorList>
            <consortium name="The rice annotation project (RAP)"/>
        </authorList>
    </citation>
    <scope>GENOME REANNOTATION</scope>
    <source>
        <strain evidence="3">cv. Nipponbare</strain>
    </source>
</reference>
<dbReference type="EMBL" id="AP008213">
    <property type="protein sequence ID" value="BAH93824.1"/>
    <property type="molecule type" value="Genomic_DNA"/>
</dbReference>
<keyword evidence="1" id="KW-0812">Transmembrane</keyword>
<sequence>MEQYKRKKRDIHLQNFRNLTNRQPFLSFVSCKIPCAVFFIIPAAIVTFIGPKQENITHPRTTTEDYMVAPPWVPFPSTLAYRRHEAEWIAAAFQPNASGVSDVDRLLEMERSCCRLIVLSRGRATTVPAPQQAL</sequence>